<reference evidence="1 2" key="1">
    <citation type="journal article" date="2016" name="Nat. Commun.">
        <title>Thousands of microbial genomes shed light on interconnected biogeochemical processes in an aquifer system.</title>
        <authorList>
            <person name="Anantharaman K."/>
            <person name="Brown C.T."/>
            <person name="Hug L.A."/>
            <person name="Sharon I."/>
            <person name="Castelle C.J."/>
            <person name="Probst A.J."/>
            <person name="Thomas B.C."/>
            <person name="Singh A."/>
            <person name="Wilkins M.J."/>
            <person name="Karaoz U."/>
            <person name="Brodie E.L."/>
            <person name="Williams K.H."/>
            <person name="Hubbard S.S."/>
            <person name="Banfield J.F."/>
        </authorList>
    </citation>
    <scope>NUCLEOTIDE SEQUENCE [LARGE SCALE GENOMIC DNA]</scope>
</reference>
<protein>
    <submittedName>
        <fullName evidence="1">Uncharacterized protein</fullName>
    </submittedName>
</protein>
<gene>
    <name evidence="1" type="ORF">A2955_00560</name>
</gene>
<dbReference type="AlphaFoldDB" id="A0A1F8B729"/>
<evidence type="ECO:0000313" key="1">
    <source>
        <dbReference type="EMBL" id="OGM59856.1"/>
    </source>
</evidence>
<accession>A0A1F8B729</accession>
<name>A0A1F8B729_9BACT</name>
<dbReference type="EMBL" id="MGHA01000025">
    <property type="protein sequence ID" value="OGM59856.1"/>
    <property type="molecule type" value="Genomic_DNA"/>
</dbReference>
<proteinExistence type="predicted"/>
<comment type="caution">
    <text evidence="1">The sequence shown here is derived from an EMBL/GenBank/DDBJ whole genome shotgun (WGS) entry which is preliminary data.</text>
</comment>
<dbReference type="Proteomes" id="UP000177501">
    <property type="component" value="Unassembled WGS sequence"/>
</dbReference>
<organism evidence="1 2">
    <name type="scientific">Candidatus Woesebacteria bacterium RIFCSPLOWO2_01_FULL_37_19</name>
    <dbReference type="NCBI Taxonomy" id="1802514"/>
    <lineage>
        <taxon>Bacteria</taxon>
        <taxon>Candidatus Woeseibacteriota</taxon>
    </lineage>
</organism>
<sequence length="61" mass="7087">MGLELGKILISRRNFAKDLNHYRVELVTVLCSGLRYLITSDLVLQLNILKIHLRIESFAKF</sequence>
<evidence type="ECO:0000313" key="2">
    <source>
        <dbReference type="Proteomes" id="UP000177501"/>
    </source>
</evidence>